<protein>
    <submittedName>
        <fullName evidence="1">Uncharacterized protein</fullName>
    </submittedName>
</protein>
<gene>
    <name evidence="1" type="ORF">ENW73_03735</name>
</gene>
<evidence type="ECO:0000313" key="1">
    <source>
        <dbReference type="EMBL" id="HHS51967.1"/>
    </source>
</evidence>
<reference evidence="1" key="1">
    <citation type="journal article" date="2020" name="mSystems">
        <title>Genome- and Community-Level Interaction Insights into Carbon Utilization and Element Cycling Functions of Hydrothermarchaeota in Hydrothermal Sediment.</title>
        <authorList>
            <person name="Zhou Z."/>
            <person name="Liu Y."/>
            <person name="Xu W."/>
            <person name="Pan J."/>
            <person name="Luo Z.H."/>
            <person name="Li M."/>
        </authorList>
    </citation>
    <scope>NUCLEOTIDE SEQUENCE [LARGE SCALE GENOMIC DNA]</scope>
    <source>
        <strain evidence="1">SpSt-876</strain>
    </source>
</reference>
<comment type="caution">
    <text evidence="1">The sequence shown here is derived from an EMBL/GenBank/DDBJ whole genome shotgun (WGS) entry which is preliminary data.</text>
</comment>
<accession>A0A7C6A8Z6</accession>
<organism evidence="1">
    <name type="scientific">candidate division WOR-3 bacterium</name>
    <dbReference type="NCBI Taxonomy" id="2052148"/>
    <lineage>
        <taxon>Bacteria</taxon>
        <taxon>Bacteria division WOR-3</taxon>
    </lineage>
</organism>
<dbReference type="AlphaFoldDB" id="A0A7C6A8Z6"/>
<sequence length="192" mass="21337">MGINPGKACSLKVFQSNGDANAIEELPGDIAFQSPGENSILHKGQGLSFTWTKATGADHYIFDLYIEYDYEDTSGWWTYFDLDTIITIFDTTQTSLNIPANIIFPNDVAVVYGGYGYAQILAESGPLLGRVKDGNIKGNGVGYFYAQNESKTLYIIIEETQVGKSVDKIKEPLSQKLLKRRIEQFKKLEATD</sequence>
<name>A0A7C6A8Z6_UNCW3</name>
<dbReference type="EMBL" id="DTLI01000097">
    <property type="protein sequence ID" value="HHS51967.1"/>
    <property type="molecule type" value="Genomic_DNA"/>
</dbReference>
<proteinExistence type="predicted"/>